<comment type="caution">
    <text evidence="2">The sequence shown here is derived from an EMBL/GenBank/DDBJ whole genome shotgun (WGS) entry which is preliminary data.</text>
</comment>
<keyword evidence="3" id="KW-1185">Reference proteome</keyword>
<dbReference type="Proteomes" id="UP000326924">
    <property type="component" value="Unassembled WGS sequence"/>
</dbReference>
<organism evidence="2 3">
    <name type="scientific">Sphaerosporella brunnea</name>
    <dbReference type="NCBI Taxonomy" id="1250544"/>
    <lineage>
        <taxon>Eukaryota</taxon>
        <taxon>Fungi</taxon>
        <taxon>Dikarya</taxon>
        <taxon>Ascomycota</taxon>
        <taxon>Pezizomycotina</taxon>
        <taxon>Pezizomycetes</taxon>
        <taxon>Pezizales</taxon>
        <taxon>Pyronemataceae</taxon>
        <taxon>Sphaerosporella</taxon>
    </lineage>
</organism>
<keyword evidence="1" id="KW-0472">Membrane</keyword>
<protein>
    <submittedName>
        <fullName evidence="2">Uncharacterized protein</fullName>
    </submittedName>
</protein>
<name>A0A5J5F4A1_9PEZI</name>
<evidence type="ECO:0000313" key="3">
    <source>
        <dbReference type="Proteomes" id="UP000326924"/>
    </source>
</evidence>
<keyword evidence="1" id="KW-1133">Transmembrane helix</keyword>
<evidence type="ECO:0000313" key="2">
    <source>
        <dbReference type="EMBL" id="KAA8911077.1"/>
    </source>
</evidence>
<evidence type="ECO:0000256" key="1">
    <source>
        <dbReference type="SAM" id="Phobius"/>
    </source>
</evidence>
<sequence>MLMLTLTRKLAGEEAAVCRVCNQWRMFSAPSSWFLQTGTIDCGVVSFCVFLFWELDLSIQRSHIVVTAVVVFHAVVHASLSLYNMRWPPKDIVCSATWTGVQFNYTTGKGLG</sequence>
<feature type="transmembrane region" description="Helical" evidence="1">
    <location>
        <begin position="64"/>
        <end position="83"/>
    </location>
</feature>
<dbReference type="InParanoid" id="A0A5J5F4A1"/>
<reference evidence="2 3" key="1">
    <citation type="submission" date="2019-09" db="EMBL/GenBank/DDBJ databases">
        <title>Draft genome of the ectomycorrhizal ascomycete Sphaerosporella brunnea.</title>
        <authorList>
            <consortium name="DOE Joint Genome Institute"/>
            <person name="Benucci G.M."/>
            <person name="Marozzi G."/>
            <person name="Antonielli L."/>
            <person name="Sanchez S."/>
            <person name="Marco P."/>
            <person name="Wang X."/>
            <person name="Falini L.B."/>
            <person name="Barry K."/>
            <person name="Haridas S."/>
            <person name="Lipzen A."/>
            <person name="Labutti K."/>
            <person name="Grigoriev I.V."/>
            <person name="Murat C."/>
            <person name="Martin F."/>
            <person name="Albertini E."/>
            <person name="Donnini D."/>
            <person name="Bonito G."/>
        </authorList>
    </citation>
    <scope>NUCLEOTIDE SEQUENCE [LARGE SCALE GENOMIC DNA]</scope>
    <source>
        <strain evidence="2 3">Sb_GMNB300</strain>
    </source>
</reference>
<feature type="transmembrane region" description="Helical" evidence="1">
    <location>
        <begin position="33"/>
        <end position="52"/>
    </location>
</feature>
<gene>
    <name evidence="2" type="ORF">FN846DRAFT_936512</name>
</gene>
<keyword evidence="1" id="KW-0812">Transmembrane</keyword>
<dbReference type="AlphaFoldDB" id="A0A5J5F4A1"/>
<accession>A0A5J5F4A1</accession>
<dbReference type="EMBL" id="VXIS01000039">
    <property type="protein sequence ID" value="KAA8911077.1"/>
    <property type="molecule type" value="Genomic_DNA"/>
</dbReference>
<proteinExistence type="predicted"/>